<dbReference type="InterPro" id="IPR004509">
    <property type="entry name" value="Competence_ComEA_HhH"/>
</dbReference>
<evidence type="ECO:0000313" key="3">
    <source>
        <dbReference type="EMBL" id="HIZ48613.1"/>
    </source>
</evidence>
<keyword evidence="1" id="KW-0812">Transmembrane</keyword>
<feature type="domain" description="Helix-hairpin-helix DNA-binding motif class 1" evidence="2">
    <location>
        <begin position="101"/>
        <end position="120"/>
    </location>
</feature>
<dbReference type="InterPro" id="IPR051675">
    <property type="entry name" value="Endo/Exo/Phosphatase_dom_1"/>
</dbReference>
<organism evidence="3 4">
    <name type="scientific">Candidatus Gemmiger excrementavium</name>
    <dbReference type="NCBI Taxonomy" id="2838608"/>
    <lineage>
        <taxon>Bacteria</taxon>
        <taxon>Bacillati</taxon>
        <taxon>Bacillota</taxon>
        <taxon>Clostridia</taxon>
        <taxon>Eubacteriales</taxon>
        <taxon>Gemmiger</taxon>
    </lineage>
</organism>
<keyword evidence="1" id="KW-0472">Membrane</keyword>
<sequence>MEIPQGRRAFWRLAIAVAAGLAVILWGALFLIAPVWQWAEPAAAYRPPASAEKTDTRQGAGLIDVNTATAEELMDLPGIGPVKAQAIVEYRVQHGPFADLQELDEVYGISAQMVERWADLAVAGQGKP</sequence>
<protein>
    <submittedName>
        <fullName evidence="3">Helix-hairpin-helix domain-containing protein</fullName>
    </submittedName>
</protein>
<dbReference type="GO" id="GO:0003677">
    <property type="term" value="F:DNA binding"/>
    <property type="evidence" value="ECO:0007669"/>
    <property type="project" value="InterPro"/>
</dbReference>
<dbReference type="InterPro" id="IPR003583">
    <property type="entry name" value="Hlx-hairpin-Hlx_DNA-bd_motif"/>
</dbReference>
<dbReference type="Gene3D" id="1.10.150.280">
    <property type="entry name" value="AF1531-like domain"/>
    <property type="match status" value="1"/>
</dbReference>
<dbReference type="SUPFAM" id="SSF47781">
    <property type="entry name" value="RuvA domain 2-like"/>
    <property type="match status" value="1"/>
</dbReference>
<dbReference type="NCBIfam" id="TIGR00426">
    <property type="entry name" value="competence protein ComEA helix-hairpin-helix repeat region"/>
    <property type="match status" value="1"/>
</dbReference>
<dbReference type="PANTHER" id="PTHR21180:SF32">
    <property type="entry name" value="ENDONUCLEASE_EXONUCLEASE_PHOSPHATASE FAMILY DOMAIN-CONTAINING PROTEIN 1"/>
    <property type="match status" value="1"/>
</dbReference>
<dbReference type="PANTHER" id="PTHR21180">
    <property type="entry name" value="ENDONUCLEASE/EXONUCLEASE/PHOSPHATASE FAMILY DOMAIN-CONTAINING PROTEIN 1"/>
    <property type="match status" value="1"/>
</dbReference>
<reference evidence="3" key="1">
    <citation type="journal article" date="2021" name="PeerJ">
        <title>Extensive microbial diversity within the chicken gut microbiome revealed by metagenomics and culture.</title>
        <authorList>
            <person name="Gilroy R."/>
            <person name="Ravi A."/>
            <person name="Getino M."/>
            <person name="Pursley I."/>
            <person name="Horton D.L."/>
            <person name="Alikhan N.F."/>
            <person name="Baker D."/>
            <person name="Gharbi K."/>
            <person name="Hall N."/>
            <person name="Watson M."/>
            <person name="Adriaenssens E.M."/>
            <person name="Foster-Nyarko E."/>
            <person name="Jarju S."/>
            <person name="Secka A."/>
            <person name="Antonio M."/>
            <person name="Oren A."/>
            <person name="Chaudhuri R.R."/>
            <person name="La Ragione R."/>
            <person name="Hildebrand F."/>
            <person name="Pallen M.J."/>
        </authorList>
    </citation>
    <scope>NUCLEOTIDE SEQUENCE</scope>
    <source>
        <strain evidence="3">3436</strain>
    </source>
</reference>
<feature type="transmembrane region" description="Helical" evidence="1">
    <location>
        <begin position="12"/>
        <end position="36"/>
    </location>
</feature>
<dbReference type="SMART" id="SM00278">
    <property type="entry name" value="HhH1"/>
    <property type="match status" value="2"/>
</dbReference>
<gene>
    <name evidence="3" type="ORF">H9810_07850</name>
</gene>
<proteinExistence type="predicted"/>
<dbReference type="InterPro" id="IPR010994">
    <property type="entry name" value="RuvA_2-like"/>
</dbReference>
<comment type="caution">
    <text evidence="3">The sequence shown here is derived from an EMBL/GenBank/DDBJ whole genome shotgun (WGS) entry which is preliminary data.</text>
</comment>
<reference evidence="3" key="2">
    <citation type="submission" date="2021-04" db="EMBL/GenBank/DDBJ databases">
        <authorList>
            <person name="Gilroy R."/>
        </authorList>
    </citation>
    <scope>NUCLEOTIDE SEQUENCE</scope>
    <source>
        <strain evidence="3">3436</strain>
    </source>
</reference>
<dbReference type="Pfam" id="PF12836">
    <property type="entry name" value="HHH_3"/>
    <property type="match status" value="1"/>
</dbReference>
<feature type="domain" description="Helix-hairpin-helix DNA-binding motif class 1" evidence="2">
    <location>
        <begin position="71"/>
        <end position="90"/>
    </location>
</feature>
<dbReference type="EMBL" id="DXBO01000118">
    <property type="protein sequence ID" value="HIZ48613.1"/>
    <property type="molecule type" value="Genomic_DNA"/>
</dbReference>
<accession>A0A9D2F2T3</accession>
<dbReference type="GO" id="GO:0006281">
    <property type="term" value="P:DNA repair"/>
    <property type="evidence" value="ECO:0007669"/>
    <property type="project" value="InterPro"/>
</dbReference>
<dbReference type="AlphaFoldDB" id="A0A9D2F2T3"/>
<keyword evidence="1" id="KW-1133">Transmembrane helix</keyword>
<dbReference type="Proteomes" id="UP000824031">
    <property type="component" value="Unassembled WGS sequence"/>
</dbReference>
<evidence type="ECO:0000256" key="1">
    <source>
        <dbReference type="SAM" id="Phobius"/>
    </source>
</evidence>
<evidence type="ECO:0000259" key="2">
    <source>
        <dbReference type="SMART" id="SM00278"/>
    </source>
</evidence>
<name>A0A9D2F2T3_9FIRM</name>
<evidence type="ECO:0000313" key="4">
    <source>
        <dbReference type="Proteomes" id="UP000824031"/>
    </source>
</evidence>